<evidence type="ECO:0000259" key="16">
    <source>
        <dbReference type="PROSITE" id="PS50011"/>
    </source>
</evidence>
<evidence type="ECO:0000256" key="5">
    <source>
        <dbReference type="ARBA" id="ARBA00022692"/>
    </source>
</evidence>
<feature type="domain" description="Gnk2-homologous" evidence="17">
    <location>
        <begin position="146"/>
        <end position="258"/>
    </location>
</feature>
<evidence type="ECO:0000313" key="19">
    <source>
        <dbReference type="Proteomes" id="UP001210211"/>
    </source>
</evidence>
<dbReference type="PANTHER" id="PTHR27006">
    <property type="entry name" value="PROMASTIGOTE SURFACE ANTIGEN PROTEIN PSA"/>
    <property type="match status" value="1"/>
</dbReference>
<feature type="region of interest" description="Disordered" evidence="15">
    <location>
        <begin position="264"/>
        <end position="291"/>
    </location>
</feature>
<evidence type="ECO:0000256" key="3">
    <source>
        <dbReference type="ARBA" id="ARBA00010217"/>
    </source>
</evidence>
<keyword evidence="9 14" id="KW-0067">ATP-binding</keyword>
<dbReference type="Pfam" id="PF01657">
    <property type="entry name" value="Stress-antifung"/>
    <property type="match status" value="2"/>
</dbReference>
<dbReference type="InterPro" id="IPR001245">
    <property type="entry name" value="Ser-Thr/Tyr_kinase_cat_dom"/>
</dbReference>
<dbReference type="InterPro" id="IPR011009">
    <property type="entry name" value="Kinase-like_dom_sf"/>
</dbReference>
<keyword evidence="10" id="KW-1133">Transmembrane helix</keyword>
<reference evidence="18 19" key="1">
    <citation type="journal article" date="2022" name="Cell">
        <title>Repeat-based holocentromeres influence genome architecture and karyotype evolution.</title>
        <authorList>
            <person name="Hofstatter P.G."/>
            <person name="Thangavel G."/>
            <person name="Lux T."/>
            <person name="Neumann P."/>
            <person name="Vondrak T."/>
            <person name="Novak P."/>
            <person name="Zhang M."/>
            <person name="Costa L."/>
            <person name="Castellani M."/>
            <person name="Scott A."/>
            <person name="Toegelov H."/>
            <person name="Fuchs J."/>
            <person name="Mata-Sucre Y."/>
            <person name="Dias Y."/>
            <person name="Vanzela A.L.L."/>
            <person name="Huettel B."/>
            <person name="Almeida C.C.S."/>
            <person name="Simkova H."/>
            <person name="Souza G."/>
            <person name="Pedrosa-Harand A."/>
            <person name="Macas J."/>
            <person name="Mayer K.F.X."/>
            <person name="Houben A."/>
            <person name="Marques A."/>
        </authorList>
    </citation>
    <scope>NUCLEOTIDE SEQUENCE [LARGE SCALE GENOMIC DNA]</scope>
    <source>
        <strain evidence="18">RhyTen1mFocal</strain>
    </source>
</reference>
<organism evidence="18 19">
    <name type="scientific">Rhynchospora tenuis</name>
    <dbReference type="NCBI Taxonomy" id="198213"/>
    <lineage>
        <taxon>Eukaryota</taxon>
        <taxon>Viridiplantae</taxon>
        <taxon>Streptophyta</taxon>
        <taxon>Embryophyta</taxon>
        <taxon>Tracheophyta</taxon>
        <taxon>Spermatophyta</taxon>
        <taxon>Magnoliopsida</taxon>
        <taxon>Liliopsida</taxon>
        <taxon>Poales</taxon>
        <taxon>Cyperaceae</taxon>
        <taxon>Cyperoideae</taxon>
        <taxon>Rhynchosporeae</taxon>
        <taxon>Rhynchospora</taxon>
    </lineage>
</organism>
<dbReference type="GO" id="GO:0002229">
    <property type="term" value="P:defense response to oomycetes"/>
    <property type="evidence" value="ECO:0007669"/>
    <property type="project" value="UniProtKB-ARBA"/>
</dbReference>
<sequence length="619" mass="69411">MSFFHTVPSYSVLCFLFIILLIAPPFDMILCCKLLNNTNCAGIGNKLDNGSVLQSNLDILLANLPGNASQIGFVNTTVGEGQDQILGLAICLANISGSSCQNCLELAVKNLYSDPNCKNSNSAESWYDHCMVHYNSRDLFFGVPTTRYNTLAYWGKSEANGGGLETTVYSLINNLSDSAAKNSETRFALDQVGYMQTSSSYTTIYGLAQCTRDLSAGSCSTCLANYTGELKIKTKGSTYTGARIVGMTCFIWYDDKPINNSTCDENTENKHINNTTSDQNSKNGSSPPGGGGWRATGYCKLRPDIRVYSIYELKTATQNFSPSKRLGRGGFGEVYQATMHGKSVAIKRLLKASKENEQELIKELSLVSYIEHPNILKLVGYCFEKNQYFFVYEYMPNGTIDKHLKDPTSRQKLNWTTRFKIIKEIAQGLSYLHYGLEKRTTHVDLKLTNILLSKEMTAKIADFDMLRTFETDETHQSTEKGYGTIGYMAPEVNALALRKNYSLKSDIYSFGIMVLEIVTGKGIHTFRKTESDENLSESDENLTSFVWKNWNCKRYQEVIDPYLDLKIQRDNEQMVRCIHIGLLCIQHEAAKRPDILDVQKMLNTKETLPPPSVPGFIRD</sequence>
<dbReference type="GO" id="GO:0004672">
    <property type="term" value="F:protein kinase activity"/>
    <property type="evidence" value="ECO:0007669"/>
    <property type="project" value="InterPro"/>
</dbReference>
<evidence type="ECO:0000256" key="9">
    <source>
        <dbReference type="ARBA" id="ARBA00022840"/>
    </source>
</evidence>
<evidence type="ECO:0000256" key="12">
    <source>
        <dbReference type="ARBA" id="ARBA00023170"/>
    </source>
</evidence>
<keyword evidence="8 14" id="KW-0547">Nucleotide-binding</keyword>
<evidence type="ECO:0000256" key="14">
    <source>
        <dbReference type="PROSITE-ProRule" id="PRU10141"/>
    </source>
</evidence>
<protein>
    <recommendedName>
        <fullName evidence="20">Cysteine-rich receptor-like protein kinase</fullName>
    </recommendedName>
</protein>
<evidence type="ECO:0000256" key="7">
    <source>
        <dbReference type="ARBA" id="ARBA00022737"/>
    </source>
</evidence>
<evidence type="ECO:0000256" key="8">
    <source>
        <dbReference type="ARBA" id="ARBA00022741"/>
    </source>
</evidence>
<comment type="similarity">
    <text evidence="2">In the N-terminal section; belongs to the leguminous lectin family.</text>
</comment>
<dbReference type="InterPro" id="IPR000719">
    <property type="entry name" value="Prot_kinase_dom"/>
</dbReference>
<feature type="domain" description="Protein kinase" evidence="16">
    <location>
        <begin position="320"/>
        <end position="608"/>
    </location>
</feature>
<gene>
    <name evidence="18" type="ORF">LUZ61_014354</name>
</gene>
<dbReference type="AlphaFoldDB" id="A0AAD5Z133"/>
<dbReference type="SUPFAM" id="SSF56112">
    <property type="entry name" value="Protein kinase-like (PK-like)"/>
    <property type="match status" value="1"/>
</dbReference>
<comment type="caution">
    <text evidence="18">The sequence shown here is derived from an EMBL/GenBank/DDBJ whole genome shotgun (WGS) entry which is preliminary data.</text>
</comment>
<dbReference type="GO" id="GO:0005524">
    <property type="term" value="F:ATP binding"/>
    <property type="evidence" value="ECO:0007669"/>
    <property type="project" value="UniProtKB-UniRule"/>
</dbReference>
<dbReference type="PROSITE" id="PS00107">
    <property type="entry name" value="PROTEIN_KINASE_ATP"/>
    <property type="match status" value="1"/>
</dbReference>
<dbReference type="InterPro" id="IPR038408">
    <property type="entry name" value="GNK2_sf"/>
</dbReference>
<dbReference type="InterPro" id="IPR017441">
    <property type="entry name" value="Protein_kinase_ATP_BS"/>
</dbReference>
<comment type="similarity">
    <text evidence="3">In the C-terminal section; belongs to the protein kinase superfamily. Ser/Thr protein kinase family.</text>
</comment>
<dbReference type="PROSITE" id="PS50011">
    <property type="entry name" value="PROTEIN_KINASE_DOM"/>
    <property type="match status" value="1"/>
</dbReference>
<feature type="domain" description="Gnk2-homologous" evidence="17">
    <location>
        <begin position="34"/>
        <end position="139"/>
    </location>
</feature>
<feature type="binding site" evidence="14">
    <location>
        <position position="347"/>
    </location>
    <ligand>
        <name>ATP</name>
        <dbReference type="ChEBI" id="CHEBI:30616"/>
    </ligand>
</feature>
<proteinExistence type="inferred from homology"/>
<evidence type="ECO:0000256" key="4">
    <source>
        <dbReference type="ARBA" id="ARBA00022475"/>
    </source>
</evidence>
<dbReference type="Gene3D" id="3.30.200.20">
    <property type="entry name" value="Phosphorylase Kinase, domain 1"/>
    <property type="match status" value="1"/>
</dbReference>
<comment type="subcellular location">
    <subcellularLocation>
        <location evidence="1">Cell membrane</location>
        <topology evidence="1">Single-pass type I membrane protein</topology>
    </subcellularLocation>
</comment>
<evidence type="ECO:0000256" key="6">
    <source>
        <dbReference type="ARBA" id="ARBA00022729"/>
    </source>
</evidence>
<keyword evidence="12" id="KW-0675">Receptor</keyword>
<dbReference type="GO" id="GO:0005886">
    <property type="term" value="C:plasma membrane"/>
    <property type="evidence" value="ECO:0007669"/>
    <property type="project" value="UniProtKB-SubCell"/>
</dbReference>
<keyword evidence="13" id="KW-0325">Glycoprotein</keyword>
<dbReference type="CDD" id="cd23509">
    <property type="entry name" value="Gnk2-like"/>
    <property type="match status" value="2"/>
</dbReference>
<evidence type="ECO:0000256" key="1">
    <source>
        <dbReference type="ARBA" id="ARBA00004251"/>
    </source>
</evidence>
<dbReference type="FunFam" id="1.10.510.10:FF:000240">
    <property type="entry name" value="Lectin-domain containing receptor kinase A4.3"/>
    <property type="match status" value="1"/>
</dbReference>
<evidence type="ECO:0000256" key="15">
    <source>
        <dbReference type="SAM" id="MobiDB-lite"/>
    </source>
</evidence>
<keyword evidence="11" id="KW-0472">Membrane</keyword>
<evidence type="ECO:0000256" key="13">
    <source>
        <dbReference type="ARBA" id="ARBA00023180"/>
    </source>
</evidence>
<dbReference type="Proteomes" id="UP001210211">
    <property type="component" value="Unassembled WGS sequence"/>
</dbReference>
<keyword evidence="4" id="KW-1003">Cell membrane</keyword>
<keyword evidence="6" id="KW-0732">Signal</keyword>
<evidence type="ECO:0000256" key="10">
    <source>
        <dbReference type="ARBA" id="ARBA00022989"/>
    </source>
</evidence>
<dbReference type="EMBL" id="JAMRDG010000002">
    <property type="protein sequence ID" value="KAJ3685190.1"/>
    <property type="molecule type" value="Genomic_DNA"/>
</dbReference>
<dbReference type="SMART" id="SM00220">
    <property type="entry name" value="S_TKc"/>
    <property type="match status" value="1"/>
</dbReference>
<evidence type="ECO:0008006" key="20">
    <source>
        <dbReference type="Google" id="ProtNLM"/>
    </source>
</evidence>
<evidence type="ECO:0000313" key="18">
    <source>
        <dbReference type="EMBL" id="KAJ3685190.1"/>
    </source>
</evidence>
<evidence type="ECO:0000259" key="17">
    <source>
        <dbReference type="PROSITE" id="PS51473"/>
    </source>
</evidence>
<evidence type="ECO:0000256" key="2">
    <source>
        <dbReference type="ARBA" id="ARBA00008536"/>
    </source>
</evidence>
<dbReference type="Pfam" id="PF07714">
    <property type="entry name" value="PK_Tyr_Ser-Thr"/>
    <property type="match status" value="1"/>
</dbReference>
<keyword evidence="5" id="KW-0812">Transmembrane</keyword>
<dbReference type="InterPro" id="IPR002902">
    <property type="entry name" value="GNK2"/>
</dbReference>
<name>A0AAD5Z133_9POAL</name>
<dbReference type="PANTHER" id="PTHR27006:SF563">
    <property type="entry name" value="PROTEIN KINASE DOMAIN-CONTAINING PROTEIN"/>
    <property type="match status" value="1"/>
</dbReference>
<keyword evidence="7" id="KW-0677">Repeat</keyword>
<dbReference type="Gene3D" id="1.10.510.10">
    <property type="entry name" value="Transferase(Phosphotransferase) domain 1"/>
    <property type="match status" value="1"/>
</dbReference>
<keyword evidence="19" id="KW-1185">Reference proteome</keyword>
<accession>A0AAD5Z133</accession>
<feature type="compositionally biased region" description="Polar residues" evidence="15">
    <location>
        <begin position="272"/>
        <end position="283"/>
    </location>
</feature>
<evidence type="ECO:0000256" key="11">
    <source>
        <dbReference type="ARBA" id="ARBA00023136"/>
    </source>
</evidence>
<dbReference type="Gene3D" id="3.30.430.20">
    <property type="entry name" value="Gnk2 domain, C-X8-C-X2-C motif"/>
    <property type="match status" value="2"/>
</dbReference>
<dbReference type="PROSITE" id="PS51473">
    <property type="entry name" value="GNK2"/>
    <property type="match status" value="2"/>
</dbReference>